<dbReference type="Proteomes" id="UP000317982">
    <property type="component" value="Unassembled WGS sequence"/>
</dbReference>
<dbReference type="InterPro" id="IPR029044">
    <property type="entry name" value="Nucleotide-diphossugar_trans"/>
</dbReference>
<name>A0A545AG58_9ACTN</name>
<evidence type="ECO:0000256" key="1">
    <source>
        <dbReference type="ARBA" id="ARBA00006739"/>
    </source>
</evidence>
<dbReference type="AlphaFoldDB" id="A0A545AG58"/>
<dbReference type="SUPFAM" id="SSF53448">
    <property type="entry name" value="Nucleotide-diphospho-sugar transferases"/>
    <property type="match status" value="1"/>
</dbReference>
<comment type="similarity">
    <text evidence="1">Belongs to the glycosyltransferase 2 family.</text>
</comment>
<keyword evidence="4" id="KW-1185">Reference proteome</keyword>
<dbReference type="InterPro" id="IPR050256">
    <property type="entry name" value="Glycosyltransferase_2"/>
</dbReference>
<gene>
    <name evidence="3" type="ORF">FL583_35495</name>
</gene>
<accession>A0A545AG58</accession>
<dbReference type="Gene3D" id="3.90.550.10">
    <property type="entry name" value="Spore Coat Polysaccharide Biosynthesis Protein SpsA, Chain A"/>
    <property type="match status" value="1"/>
</dbReference>
<keyword evidence="3" id="KW-0808">Transferase</keyword>
<evidence type="ECO:0000259" key="2">
    <source>
        <dbReference type="Pfam" id="PF00535"/>
    </source>
</evidence>
<evidence type="ECO:0000313" key="4">
    <source>
        <dbReference type="Proteomes" id="UP000317982"/>
    </source>
</evidence>
<sequence length="201" mass="21159">MKRTVSVVVPAMNDARTIPTVLAALPTSVTEVLLIDAGPVDAPGTRVIRPTRQGRGNALAAGLEAATGDYIVVLDADGSTDPNEIGAFLQALDNGADYVKGRRGVSAFRRTVIPAFGLPPAHVGGARWGDGPEVATLMNIRVGRADLVVVEVLTGESNRPTLRDGWRVLVTVVRERFGPKDARPAADVEAVTPHLRTSARA</sequence>
<dbReference type="PANTHER" id="PTHR48090">
    <property type="entry name" value="UNDECAPRENYL-PHOSPHATE 4-DEOXY-4-FORMAMIDO-L-ARABINOSE TRANSFERASE-RELATED"/>
    <property type="match status" value="1"/>
</dbReference>
<organism evidence="3 4">
    <name type="scientific">Cryptosporangium phraense</name>
    <dbReference type="NCBI Taxonomy" id="2593070"/>
    <lineage>
        <taxon>Bacteria</taxon>
        <taxon>Bacillati</taxon>
        <taxon>Actinomycetota</taxon>
        <taxon>Actinomycetes</taxon>
        <taxon>Cryptosporangiales</taxon>
        <taxon>Cryptosporangiaceae</taxon>
        <taxon>Cryptosporangium</taxon>
    </lineage>
</organism>
<dbReference type="CDD" id="cd04179">
    <property type="entry name" value="DPM_DPG-synthase_like"/>
    <property type="match status" value="1"/>
</dbReference>
<protein>
    <submittedName>
        <fullName evidence="3">Glycosyltransferase family 2 protein</fullName>
    </submittedName>
</protein>
<dbReference type="InterPro" id="IPR001173">
    <property type="entry name" value="Glyco_trans_2-like"/>
</dbReference>
<reference evidence="3 4" key="1">
    <citation type="submission" date="2019-07" db="EMBL/GenBank/DDBJ databases">
        <title>Cryptosporangium phraense sp. nov., isolated from plant litter.</title>
        <authorList>
            <person name="Suriyachadkun C."/>
        </authorList>
    </citation>
    <scope>NUCLEOTIDE SEQUENCE [LARGE SCALE GENOMIC DNA]</scope>
    <source>
        <strain evidence="3 4">A-T 5661</strain>
    </source>
</reference>
<proteinExistence type="inferred from homology"/>
<feature type="domain" description="Glycosyltransferase 2-like" evidence="2">
    <location>
        <begin position="6"/>
        <end position="105"/>
    </location>
</feature>
<dbReference type="EMBL" id="VIRS01000043">
    <property type="protein sequence ID" value="TQS40323.1"/>
    <property type="molecule type" value="Genomic_DNA"/>
</dbReference>
<dbReference type="Pfam" id="PF00535">
    <property type="entry name" value="Glycos_transf_2"/>
    <property type="match status" value="1"/>
</dbReference>
<dbReference type="RefSeq" id="WP_142709280.1">
    <property type="nucleotide sequence ID" value="NZ_VIRS01000043.1"/>
</dbReference>
<evidence type="ECO:0000313" key="3">
    <source>
        <dbReference type="EMBL" id="TQS40323.1"/>
    </source>
</evidence>
<dbReference type="OrthoDB" id="3177103at2"/>
<dbReference type="GO" id="GO:0016740">
    <property type="term" value="F:transferase activity"/>
    <property type="evidence" value="ECO:0007669"/>
    <property type="project" value="UniProtKB-KW"/>
</dbReference>
<dbReference type="PANTHER" id="PTHR48090:SF7">
    <property type="entry name" value="RFBJ PROTEIN"/>
    <property type="match status" value="1"/>
</dbReference>
<dbReference type="InParanoid" id="A0A545AG58"/>
<comment type="caution">
    <text evidence="3">The sequence shown here is derived from an EMBL/GenBank/DDBJ whole genome shotgun (WGS) entry which is preliminary data.</text>
</comment>